<dbReference type="Gene3D" id="3.90.850.10">
    <property type="entry name" value="Fumarylacetoacetase-like, C-terminal domain"/>
    <property type="match status" value="1"/>
</dbReference>
<dbReference type="InterPro" id="IPR036663">
    <property type="entry name" value="Fumarylacetoacetase_C_sf"/>
</dbReference>
<sequence>MKLGTLRTGLSTTAVRVDDDSVVEIAGFDDVGALLQEPEWSSIARDAEGPSRRTSDVAPKDWAPVVTRPSKIVCVGLNYANHIREMGRELPEFPTLFAKYPEALIGPFDDIVLPSYAAQALDWEAELALVIGAPARRLEEEEALSAIAGFTVINDVTMRDFQYRTPEWFQGKTFEDSTPLGPFLTLREDYRLGTELQSRVDGEVMQSATTDDLVFGPAALVSYISKIVTLNPGDVIATGTPGGVGHARKPPRYLTDGAVLTTSIEGLGILTNAVRVEA</sequence>
<comment type="caution">
    <text evidence="4">The sequence shown here is derived from an EMBL/GenBank/DDBJ whole genome shotgun (WGS) entry which is preliminary data.</text>
</comment>
<keyword evidence="5" id="KW-1185">Reference proteome</keyword>
<evidence type="ECO:0000256" key="2">
    <source>
        <dbReference type="ARBA" id="ARBA00022723"/>
    </source>
</evidence>
<dbReference type="EMBL" id="BAABLM010000012">
    <property type="protein sequence ID" value="GAA4686005.1"/>
    <property type="molecule type" value="Genomic_DNA"/>
</dbReference>
<reference evidence="5" key="1">
    <citation type="journal article" date="2019" name="Int. J. Syst. Evol. Microbiol.">
        <title>The Global Catalogue of Microorganisms (GCM) 10K type strain sequencing project: providing services to taxonomists for standard genome sequencing and annotation.</title>
        <authorList>
            <consortium name="The Broad Institute Genomics Platform"/>
            <consortium name="The Broad Institute Genome Sequencing Center for Infectious Disease"/>
            <person name="Wu L."/>
            <person name="Ma J."/>
        </authorList>
    </citation>
    <scope>NUCLEOTIDE SEQUENCE [LARGE SCALE GENOMIC DNA]</scope>
    <source>
        <strain evidence="5">JCM 18956</strain>
    </source>
</reference>
<gene>
    <name evidence="4" type="ORF">GCM10025780_35700</name>
</gene>
<dbReference type="PANTHER" id="PTHR42796">
    <property type="entry name" value="FUMARYLACETOACETATE HYDROLASE DOMAIN-CONTAINING PROTEIN 2A-RELATED"/>
    <property type="match status" value="1"/>
</dbReference>
<dbReference type="InterPro" id="IPR011234">
    <property type="entry name" value="Fumarylacetoacetase-like_C"/>
</dbReference>
<dbReference type="Proteomes" id="UP001501295">
    <property type="component" value="Unassembled WGS sequence"/>
</dbReference>
<dbReference type="SUPFAM" id="SSF56529">
    <property type="entry name" value="FAH"/>
    <property type="match status" value="1"/>
</dbReference>
<protein>
    <submittedName>
        <fullName evidence="4">Fumarylacetoacetate hydrolase family protein</fullName>
    </submittedName>
</protein>
<dbReference type="Pfam" id="PF01557">
    <property type="entry name" value="FAA_hydrolase"/>
    <property type="match status" value="1"/>
</dbReference>
<dbReference type="PANTHER" id="PTHR42796:SF4">
    <property type="entry name" value="FUMARYLACETOACETATE HYDROLASE DOMAIN-CONTAINING PROTEIN 2A"/>
    <property type="match status" value="1"/>
</dbReference>
<comment type="similarity">
    <text evidence="1">Belongs to the FAH family.</text>
</comment>
<dbReference type="RefSeq" id="WP_345377301.1">
    <property type="nucleotide sequence ID" value="NZ_BAABLM010000012.1"/>
</dbReference>
<dbReference type="GO" id="GO:0016787">
    <property type="term" value="F:hydrolase activity"/>
    <property type="evidence" value="ECO:0007669"/>
    <property type="project" value="UniProtKB-KW"/>
</dbReference>
<evidence type="ECO:0000313" key="5">
    <source>
        <dbReference type="Proteomes" id="UP001501295"/>
    </source>
</evidence>
<organism evidence="4 5">
    <name type="scientific">Frondihabitans cladoniiphilus</name>
    <dbReference type="NCBI Taxonomy" id="715785"/>
    <lineage>
        <taxon>Bacteria</taxon>
        <taxon>Bacillati</taxon>
        <taxon>Actinomycetota</taxon>
        <taxon>Actinomycetes</taxon>
        <taxon>Micrococcales</taxon>
        <taxon>Microbacteriaceae</taxon>
        <taxon>Frondihabitans</taxon>
    </lineage>
</organism>
<keyword evidence="2" id="KW-0479">Metal-binding</keyword>
<proteinExistence type="inferred from homology"/>
<feature type="domain" description="Fumarylacetoacetase-like C-terminal" evidence="3">
    <location>
        <begin position="71"/>
        <end position="275"/>
    </location>
</feature>
<name>A0ABP8WB06_9MICO</name>
<evidence type="ECO:0000259" key="3">
    <source>
        <dbReference type="Pfam" id="PF01557"/>
    </source>
</evidence>
<evidence type="ECO:0000313" key="4">
    <source>
        <dbReference type="EMBL" id="GAA4686005.1"/>
    </source>
</evidence>
<evidence type="ECO:0000256" key="1">
    <source>
        <dbReference type="ARBA" id="ARBA00010211"/>
    </source>
</evidence>
<dbReference type="InterPro" id="IPR051121">
    <property type="entry name" value="FAH"/>
</dbReference>
<accession>A0ABP8WB06</accession>
<keyword evidence="4" id="KW-0378">Hydrolase</keyword>